<sequence length="643" mass="71930">MLNHDILFLVFLELPIGDIGRIRQVCRIFNSVTRTRSLWITLLNRLLDSGAVIPQYLGKLETLPVSTVEHLVRRLTHDAETNPEDTYPATLLQLRLTLSVTWLRLVAGNWLFVAASNEFESNLYCYDLSVGGKTSACLPGRVKTGKAEIQNGEIVLALGLGPEVQMVLVVTLRKHEGSDVLCELARLESSSHVLMLSGDIIGCAVRDGVNTPHLYCWREDKIIDVPPPPGGLDVPARRSVPHSILTWKDNLVIVRSHCLELYDMHLESVSFSKIVETSPIFEVQVYSSSPESLKLFVVSGKGIDMLSLICHPDETIHVERYTLIHPPTPPPQPENEFGYEFEPISHPLLYGLCVGASSQRILWISAADASVRSYRYPLHISSRLITHPPGDDTEQLLFVDFEDPDAPALYGVPAIDFDDVLGLVAIGNCFGELSVLDFSTTKNAVQHPRLTADFAVQPSVPKLLPSASVYSNPGTETTGCRPNWGNDGLTFDAAWKAPSACSWFGAHHAWDGTPSCLAWVIEYAYGFPGEALPQGYKDDDDGDSGHHTVIFRIGQRYFYFRNYEDPILFSWPLGRRTNLDLSSPNKDDTIDAQFPTSETAQVSRDMYEWFLLREKHGDGFARRNRWQELEARGGRPLRRYLDE</sequence>
<dbReference type="SUPFAM" id="SSF81383">
    <property type="entry name" value="F-box domain"/>
    <property type="match status" value="1"/>
</dbReference>
<dbReference type="Proteomes" id="UP000636479">
    <property type="component" value="Unassembled WGS sequence"/>
</dbReference>
<dbReference type="OrthoDB" id="2786194at2759"/>
<dbReference type="SMART" id="SM00256">
    <property type="entry name" value="FBOX"/>
    <property type="match status" value="1"/>
</dbReference>
<dbReference type="Gene3D" id="1.20.1280.50">
    <property type="match status" value="1"/>
</dbReference>
<dbReference type="InterPro" id="IPR036047">
    <property type="entry name" value="F-box-like_dom_sf"/>
</dbReference>
<accession>A0A8H6S4X8</accession>
<dbReference type="GeneID" id="59350987"/>
<dbReference type="Pfam" id="PF12937">
    <property type="entry name" value="F-box-like"/>
    <property type="match status" value="1"/>
</dbReference>
<dbReference type="InterPro" id="IPR001810">
    <property type="entry name" value="F-box_dom"/>
</dbReference>
<organism evidence="2 3">
    <name type="scientific">Mycena indigotica</name>
    <dbReference type="NCBI Taxonomy" id="2126181"/>
    <lineage>
        <taxon>Eukaryota</taxon>
        <taxon>Fungi</taxon>
        <taxon>Dikarya</taxon>
        <taxon>Basidiomycota</taxon>
        <taxon>Agaricomycotina</taxon>
        <taxon>Agaricomycetes</taxon>
        <taxon>Agaricomycetidae</taxon>
        <taxon>Agaricales</taxon>
        <taxon>Marasmiineae</taxon>
        <taxon>Mycenaceae</taxon>
        <taxon>Mycena</taxon>
    </lineage>
</organism>
<evidence type="ECO:0000313" key="3">
    <source>
        <dbReference type="Proteomes" id="UP000636479"/>
    </source>
</evidence>
<reference evidence="2" key="1">
    <citation type="submission" date="2020-05" db="EMBL/GenBank/DDBJ databases">
        <title>Mycena genomes resolve the evolution of fungal bioluminescence.</title>
        <authorList>
            <person name="Tsai I.J."/>
        </authorList>
    </citation>
    <scope>NUCLEOTIDE SEQUENCE</scope>
    <source>
        <strain evidence="2">171206Taipei</strain>
    </source>
</reference>
<feature type="domain" description="F-box" evidence="1">
    <location>
        <begin position="1"/>
        <end position="42"/>
    </location>
</feature>
<dbReference type="RefSeq" id="XP_037215397.1">
    <property type="nucleotide sequence ID" value="XM_037368471.1"/>
</dbReference>
<dbReference type="AlphaFoldDB" id="A0A8H6S4X8"/>
<evidence type="ECO:0000259" key="1">
    <source>
        <dbReference type="PROSITE" id="PS50181"/>
    </source>
</evidence>
<protein>
    <submittedName>
        <fullName evidence="2">F-box domain-containing protein</fullName>
    </submittedName>
</protein>
<dbReference type="PROSITE" id="PS50181">
    <property type="entry name" value="FBOX"/>
    <property type="match status" value="1"/>
</dbReference>
<proteinExistence type="predicted"/>
<keyword evidence="3" id="KW-1185">Reference proteome</keyword>
<name>A0A8H6S4X8_9AGAR</name>
<gene>
    <name evidence="2" type="ORF">MIND_01196100</name>
</gene>
<comment type="caution">
    <text evidence="2">The sequence shown here is derived from an EMBL/GenBank/DDBJ whole genome shotgun (WGS) entry which is preliminary data.</text>
</comment>
<evidence type="ECO:0000313" key="2">
    <source>
        <dbReference type="EMBL" id="KAF7292969.1"/>
    </source>
</evidence>
<dbReference type="EMBL" id="JACAZF010000011">
    <property type="protein sequence ID" value="KAF7292969.1"/>
    <property type="molecule type" value="Genomic_DNA"/>
</dbReference>